<dbReference type="RefSeq" id="WP_012663504.1">
    <property type="nucleotide sequence ID" value="NC_012115.1"/>
</dbReference>
<dbReference type="EMBL" id="CP001279">
    <property type="protein sequence ID" value="ACM92132.1"/>
    <property type="molecule type" value="Genomic_DNA"/>
</dbReference>
<organism evidence="4 5">
    <name type="scientific">Nautilia profundicola (strain ATCC BAA-1463 / DSM 18972 / AmH)</name>
    <dbReference type="NCBI Taxonomy" id="598659"/>
    <lineage>
        <taxon>Bacteria</taxon>
        <taxon>Pseudomonadati</taxon>
        <taxon>Campylobacterota</taxon>
        <taxon>Epsilonproteobacteria</taxon>
        <taxon>Nautiliales</taxon>
        <taxon>Nautiliaceae</taxon>
        <taxon>Nautilia</taxon>
    </lineage>
</organism>
<feature type="transmembrane region" description="Helical" evidence="2">
    <location>
        <begin position="52"/>
        <end position="71"/>
    </location>
</feature>
<dbReference type="NCBIfam" id="TIGR03546">
    <property type="entry name" value="TIGR03546 family protein"/>
    <property type="match status" value="1"/>
</dbReference>
<dbReference type="NCBIfam" id="TIGR03545">
    <property type="entry name" value="TIGR03545 family protein"/>
    <property type="match status" value="1"/>
</dbReference>
<dbReference type="InterPro" id="IPR018639">
    <property type="entry name" value="DUF2062"/>
</dbReference>
<dbReference type="InterPro" id="IPR019934">
    <property type="entry name" value="CHP03545"/>
</dbReference>
<dbReference type="Proteomes" id="UP000000448">
    <property type="component" value="Chromosome"/>
</dbReference>
<dbReference type="Pfam" id="PF09835">
    <property type="entry name" value="DUF2062"/>
    <property type="match status" value="1"/>
</dbReference>
<feature type="domain" description="DUF2062" evidence="3">
    <location>
        <begin position="13"/>
        <end position="139"/>
    </location>
</feature>
<feature type="coiled-coil region" evidence="1">
    <location>
        <begin position="325"/>
        <end position="418"/>
    </location>
</feature>
<name>B9L8J3_NAUPA</name>
<accession>B9L8J3</accession>
<keyword evidence="5" id="KW-1185">Reference proteome</keyword>
<evidence type="ECO:0000256" key="2">
    <source>
        <dbReference type="SAM" id="Phobius"/>
    </source>
</evidence>
<evidence type="ECO:0000256" key="1">
    <source>
        <dbReference type="SAM" id="Coils"/>
    </source>
</evidence>
<dbReference type="eggNOG" id="COG1196">
    <property type="taxonomic scope" value="Bacteria"/>
</dbReference>
<evidence type="ECO:0000259" key="3">
    <source>
        <dbReference type="Pfam" id="PF09835"/>
    </source>
</evidence>
<keyword evidence="2" id="KW-0812">Transmembrane</keyword>
<keyword evidence="2" id="KW-0472">Membrane</keyword>
<dbReference type="KEGG" id="nam:NAMH_0533"/>
<feature type="transmembrane region" description="Helical" evidence="2">
    <location>
        <begin position="20"/>
        <end position="46"/>
    </location>
</feature>
<evidence type="ECO:0000313" key="4">
    <source>
        <dbReference type="EMBL" id="ACM92132.1"/>
    </source>
</evidence>
<keyword evidence="2" id="KW-1133">Transmembrane helix</keyword>
<dbReference type="STRING" id="598659.NAMH_0533"/>
<dbReference type="OrthoDB" id="5333893at2"/>
<gene>
    <name evidence="4" type="ordered locus">NAMH_0533</name>
</gene>
<feature type="transmembrane region" description="Helical" evidence="2">
    <location>
        <begin position="110"/>
        <end position="129"/>
    </location>
</feature>
<protein>
    <recommendedName>
        <fullName evidence="3">DUF2062 domain-containing protein</fullName>
    </recommendedName>
</protein>
<dbReference type="AlphaFoldDB" id="B9L8J3"/>
<dbReference type="InterPro" id="IPR019935">
    <property type="entry name" value="CHP03546"/>
</dbReference>
<keyword evidence="1" id="KW-0175">Coiled coil</keyword>
<proteinExistence type="predicted"/>
<feature type="transmembrane region" description="Helical" evidence="2">
    <location>
        <begin position="78"/>
        <end position="98"/>
    </location>
</feature>
<dbReference type="HOGENOM" id="CLU_375487_0_0_7"/>
<dbReference type="Gene3D" id="1.10.287.1490">
    <property type="match status" value="1"/>
</dbReference>
<sequence length="723" mass="83548">MGFVFKFFKELNSAGNEKLITLAVILGLISGFLPFFNIFTLIILFIAFTIRIPFGLFLASWGVFSILGYFLDPFFAKTGYIILTTPFLAPLWEFLYNLPLMRWSGYNNTVVMGGLIWGVVFGVLIYYFLNKSIEFYRNKLFGFCSKYPALKWIIPDFSKKTKIIRISGVLGFFIIFGGIGLLITLLFDPVIKKVTEYSLSKIFHKPVKIEQINTSLFNAQIDINNIQVGDIKTDKINLKLSWYYLLWKKFDIEYLNIVNVHTEKSIKDIIIISSNTSSQNNKSNILKKINVSLPKPEDLIKGYKLESLQKIEKLRKDYEEFVVLANQVKKDLANSKNSVNQIKNQIKELEKLSKNIKTPDDIQKILAKVDEIKKNIGLLKDKIKNEKDRLVVLKKQILNDLDEIKKASQNDYKRLASKYDMLKEGKYYEFAQTFLQPEVKKYVEKFLKYYKLIQPYLKKETKENNQYIRSKGTYITYKDKIKYPDFVLEKGIISAKSSDIDAKTEVVNLSSNQILLNKQGIITISAVSKYFKSAMLTVKYLQKAEMDLNVKNIFINKLNAGELVLLNPKINVFSHGNIDNEYYNIVTSVYIVPEKITFASNKYIAKVVQKLKKLNVKILIKGNNQKYNIKITSDIDKLFANYLKEEMNTQIKIAKSKLKDILKEQIKEEISKTGFDANKFNIINDVSSFENSIDSLKSSLNKYTKDQLSKQLLKKGIGDFIKF</sequence>
<reference evidence="4 5" key="1">
    <citation type="journal article" date="2009" name="PLoS Genet.">
        <title>Adaptations to submarine hydrothermal environments exemplified by the genome of Nautilia profundicola.</title>
        <authorList>
            <person name="Campbell B.J."/>
            <person name="Smith J.L."/>
            <person name="Hanson T.E."/>
            <person name="Klotz M.G."/>
            <person name="Stein L.Y."/>
            <person name="Lee C.K."/>
            <person name="Wu D."/>
            <person name="Robinson J.M."/>
            <person name="Khouri H.M."/>
            <person name="Eisen J.A."/>
            <person name="Cary S.C."/>
        </authorList>
    </citation>
    <scope>NUCLEOTIDE SEQUENCE [LARGE SCALE GENOMIC DNA]</scope>
    <source>
        <strain evidence="5">ATCC BAA-1463 / DSM 18972 / AmH</strain>
    </source>
</reference>
<evidence type="ECO:0000313" key="5">
    <source>
        <dbReference type="Proteomes" id="UP000000448"/>
    </source>
</evidence>
<feature type="transmembrane region" description="Helical" evidence="2">
    <location>
        <begin position="163"/>
        <end position="187"/>
    </location>
</feature>
<dbReference type="eggNOG" id="COG0705">
    <property type="taxonomic scope" value="Bacteria"/>
</dbReference>